<evidence type="ECO:0000259" key="2">
    <source>
        <dbReference type="Pfam" id="PF00497"/>
    </source>
</evidence>
<evidence type="ECO:0000313" key="4">
    <source>
        <dbReference type="Proteomes" id="UP000294829"/>
    </source>
</evidence>
<dbReference type="AlphaFoldDB" id="A0A4R5VY97"/>
<evidence type="ECO:0000313" key="3">
    <source>
        <dbReference type="EMBL" id="TDK64407.1"/>
    </source>
</evidence>
<dbReference type="SUPFAM" id="SSF53850">
    <property type="entry name" value="Periplasmic binding protein-like II"/>
    <property type="match status" value="1"/>
</dbReference>
<feature type="domain" description="Solute-binding protein family 3/N-terminal" evidence="2">
    <location>
        <begin position="70"/>
        <end position="275"/>
    </location>
</feature>
<comment type="caution">
    <text evidence="3">The sequence shown here is derived from an EMBL/GenBank/DDBJ whole genome shotgun (WGS) entry which is preliminary data.</text>
</comment>
<dbReference type="InterPro" id="IPR001638">
    <property type="entry name" value="Solute-binding_3/MltF_N"/>
</dbReference>
<evidence type="ECO:0000256" key="1">
    <source>
        <dbReference type="ARBA" id="ARBA00022729"/>
    </source>
</evidence>
<keyword evidence="1" id="KW-0732">Signal</keyword>
<dbReference type="EMBL" id="SMYL01000007">
    <property type="protein sequence ID" value="TDK64407.1"/>
    <property type="molecule type" value="Genomic_DNA"/>
</dbReference>
<dbReference type="PANTHER" id="PTHR35936:SF25">
    <property type="entry name" value="ABC TRANSPORTER SUBSTRATE-BINDING PROTEIN"/>
    <property type="match status" value="1"/>
</dbReference>
<dbReference type="Gene3D" id="3.40.190.10">
    <property type="entry name" value="Periplasmic binding protein-like II"/>
    <property type="match status" value="2"/>
</dbReference>
<gene>
    <name evidence="3" type="ORF">E2I14_13240</name>
</gene>
<dbReference type="Proteomes" id="UP000294829">
    <property type="component" value="Unassembled WGS sequence"/>
</dbReference>
<protein>
    <submittedName>
        <fullName evidence="3">Transporter substrate-binding domain-containing protein</fullName>
    </submittedName>
</protein>
<reference evidence="3 4" key="1">
    <citation type="submission" date="2019-03" db="EMBL/GenBank/DDBJ databases">
        <title>Sapientia aquatica gen. nov., sp. nov., isolated from a crater lake.</title>
        <authorList>
            <person name="Felfoldi T."/>
            <person name="Szabo A."/>
            <person name="Toth E."/>
            <person name="Schumann P."/>
            <person name="Keki Z."/>
            <person name="Marialigeti K."/>
            <person name="Mathe I."/>
        </authorList>
    </citation>
    <scope>NUCLEOTIDE SEQUENCE [LARGE SCALE GENOMIC DNA]</scope>
    <source>
        <strain evidence="3 4">SA-152</strain>
    </source>
</reference>
<accession>A0A4R5VY97</accession>
<sequence length="282" mass="32266">MDITARHYYKIRDGLKSQSTIMFTSVITLLALVILTSPALGQETQTITILTNRNLDSTDKVIPFNKETTEFFQYLEKETNVHFEFKRYPWKQALFLAKNGHGFLYGASITKKRALSFKFSEPIYYDYVWIVKRCDTKFVFDKLEDLTGKTIGVMRDASYGEELDKILNDRVILAYEFHDFESSLQELLKKREDGHLIYSQMKTADAALDSRIRQYGRLANLETGSMKTNPFCIVPKPAAVISNHFAVAPGYNDAYLNRLNSALVKARASGELNHLFVNPATK</sequence>
<keyword evidence="4" id="KW-1185">Reference proteome</keyword>
<name>A0A4R5VY97_9BURK</name>
<proteinExistence type="predicted"/>
<dbReference type="Pfam" id="PF00497">
    <property type="entry name" value="SBP_bac_3"/>
    <property type="match status" value="1"/>
</dbReference>
<dbReference type="OrthoDB" id="5455619at2"/>
<organism evidence="3 4">
    <name type="scientific">Sapientia aquatica</name>
    <dbReference type="NCBI Taxonomy" id="1549640"/>
    <lineage>
        <taxon>Bacteria</taxon>
        <taxon>Pseudomonadati</taxon>
        <taxon>Pseudomonadota</taxon>
        <taxon>Betaproteobacteria</taxon>
        <taxon>Burkholderiales</taxon>
        <taxon>Oxalobacteraceae</taxon>
        <taxon>Sapientia</taxon>
    </lineage>
</organism>
<dbReference type="PANTHER" id="PTHR35936">
    <property type="entry name" value="MEMBRANE-BOUND LYTIC MUREIN TRANSGLYCOSYLASE F"/>
    <property type="match status" value="1"/>
</dbReference>